<keyword evidence="8" id="KW-0915">Sodium</keyword>
<feature type="transmembrane region" description="Helical" evidence="13">
    <location>
        <begin position="466"/>
        <end position="486"/>
    </location>
</feature>
<dbReference type="Pfam" id="PF00474">
    <property type="entry name" value="SSF"/>
    <property type="match status" value="1"/>
</dbReference>
<keyword evidence="10 13" id="KW-0472">Membrane</keyword>
<keyword evidence="5 13" id="KW-0812">Transmembrane</keyword>
<evidence type="ECO:0000256" key="10">
    <source>
        <dbReference type="ARBA" id="ARBA00023136"/>
    </source>
</evidence>
<dbReference type="GO" id="GO:0015293">
    <property type="term" value="F:symporter activity"/>
    <property type="evidence" value="ECO:0007669"/>
    <property type="project" value="UniProtKB-KW"/>
</dbReference>
<feature type="transmembrane region" description="Helical" evidence="13">
    <location>
        <begin position="233"/>
        <end position="255"/>
    </location>
</feature>
<dbReference type="OrthoDB" id="9764416at2"/>
<evidence type="ECO:0000313" key="15">
    <source>
        <dbReference type="EMBL" id="CUA81793.1"/>
    </source>
</evidence>
<evidence type="ECO:0000256" key="13">
    <source>
        <dbReference type="SAM" id="Phobius"/>
    </source>
</evidence>
<keyword evidence="3" id="KW-0813">Transport</keyword>
<feature type="transmembrane region" description="Helical" evidence="13">
    <location>
        <begin position="114"/>
        <end position="133"/>
    </location>
</feature>
<dbReference type="InterPro" id="IPR050277">
    <property type="entry name" value="Sodium:Solute_Symporter"/>
</dbReference>
<evidence type="ECO:0000256" key="14">
    <source>
        <dbReference type="SAM" id="SignalP"/>
    </source>
</evidence>
<protein>
    <submittedName>
        <fullName evidence="15">Transporter, SSS family</fullName>
    </submittedName>
</protein>
<dbReference type="STRING" id="375574.GCA_001418035_00437"/>
<keyword evidence="11" id="KW-0739">Sodium transport</keyword>
<keyword evidence="14" id="KW-0732">Signal</keyword>
<dbReference type="PROSITE" id="PS00456">
    <property type="entry name" value="NA_SOLUT_SYMP_1"/>
    <property type="match status" value="1"/>
</dbReference>
<gene>
    <name evidence="15" type="ORF">Ga0061063_0639</name>
</gene>
<dbReference type="AlphaFoldDB" id="A0A0K6GTC6"/>
<dbReference type="EMBL" id="CYHA01000001">
    <property type="protein sequence ID" value="CUA81793.1"/>
    <property type="molecule type" value="Genomic_DNA"/>
</dbReference>
<feature type="transmembrane region" description="Helical" evidence="13">
    <location>
        <begin position="145"/>
        <end position="167"/>
    </location>
</feature>
<dbReference type="PROSITE" id="PS50283">
    <property type="entry name" value="NA_SOLUT_SYMP_3"/>
    <property type="match status" value="1"/>
</dbReference>
<dbReference type="NCBIfam" id="TIGR00813">
    <property type="entry name" value="sss"/>
    <property type="match status" value="1"/>
</dbReference>
<dbReference type="PANTHER" id="PTHR48086:SF6">
    <property type="entry name" value="CATION_ACETATE SYMPORTER ACTP"/>
    <property type="match status" value="1"/>
</dbReference>
<organism evidence="15 16">
    <name type="scientific">Gulbenkiania indica</name>
    <dbReference type="NCBI Taxonomy" id="375574"/>
    <lineage>
        <taxon>Bacteria</taxon>
        <taxon>Pseudomonadati</taxon>
        <taxon>Pseudomonadota</taxon>
        <taxon>Betaproteobacteria</taxon>
        <taxon>Neisseriales</taxon>
        <taxon>Chromobacteriaceae</taxon>
        <taxon>Gulbenkiania</taxon>
    </lineage>
</organism>
<dbReference type="RefSeq" id="WP_055433264.1">
    <property type="nucleotide sequence ID" value="NZ_CYHA01000001.1"/>
</dbReference>
<evidence type="ECO:0000256" key="5">
    <source>
        <dbReference type="ARBA" id="ARBA00022692"/>
    </source>
</evidence>
<feature type="transmembrane region" description="Helical" evidence="13">
    <location>
        <begin position="435"/>
        <end position="460"/>
    </location>
</feature>
<evidence type="ECO:0000256" key="8">
    <source>
        <dbReference type="ARBA" id="ARBA00023053"/>
    </source>
</evidence>
<feature type="transmembrane region" description="Helical" evidence="13">
    <location>
        <begin position="73"/>
        <end position="91"/>
    </location>
</feature>
<keyword evidence="16" id="KW-1185">Reference proteome</keyword>
<dbReference type="GO" id="GO:0006847">
    <property type="term" value="P:plasma membrane acetate transport"/>
    <property type="evidence" value="ECO:0007669"/>
    <property type="project" value="TreeGrafter"/>
</dbReference>
<sequence length="498" mass="51457">MSPALLFFLLFVVMTLSITAWAARRTRSAGDFYTAGGRVPGWQNGLALAGDYLSAAAFLGAAGMYFGQGYDSLVYAVGTLAGWPLLLLLLAEKLRALGRYTVADVLASRFDDTGLRLTSTGSALAVTLFYLIVQMVGAGKLVELLFGLPYLLSVLIVGGLMVVYVSVGGMLATTWVQMIKATLMFACALGLGMGVLAQFDHSPAALFKAAAAAHPAGSALFLPSPALSDPVEVLSLGVGLTLGLLGLPHVLMRFFTVRDARAARQSAAWATLLVALFFALNIVIGYGAVALVGPEPAFHDATGKLVGGGNMAAIHLAGLVGGEGLKGFVSAVAFATILAVVAGLTMAGASAVSHDLYAGWLRRGRVDEKRELAVSRAATLGLGLMAIALSTLFQNQNIAFLMGLAFALAASANFPVLVLTLFWKRLTARGARWGALSGILAALAAILTGPAVWTGVLALGPAPFPYANPALCTVPLAFAAAWLGTLTDPTAKRALAQS</sequence>
<evidence type="ECO:0000256" key="12">
    <source>
        <dbReference type="RuleBase" id="RU362091"/>
    </source>
</evidence>
<dbReference type="PANTHER" id="PTHR48086">
    <property type="entry name" value="SODIUM/PROLINE SYMPORTER-RELATED"/>
    <property type="match status" value="1"/>
</dbReference>
<feature type="transmembrane region" description="Helical" evidence="13">
    <location>
        <begin position="328"/>
        <end position="352"/>
    </location>
</feature>
<feature type="transmembrane region" description="Helical" evidence="13">
    <location>
        <begin position="399"/>
        <end position="423"/>
    </location>
</feature>
<accession>A0A0K6GTC6</accession>
<dbReference type="GO" id="GO:0006814">
    <property type="term" value="P:sodium ion transport"/>
    <property type="evidence" value="ECO:0007669"/>
    <property type="project" value="UniProtKB-KW"/>
</dbReference>
<dbReference type="GO" id="GO:0005886">
    <property type="term" value="C:plasma membrane"/>
    <property type="evidence" value="ECO:0007669"/>
    <property type="project" value="UniProtKB-SubCell"/>
</dbReference>
<evidence type="ECO:0000256" key="11">
    <source>
        <dbReference type="ARBA" id="ARBA00023201"/>
    </source>
</evidence>
<feature type="signal peptide" evidence="14">
    <location>
        <begin position="1"/>
        <end position="22"/>
    </location>
</feature>
<evidence type="ECO:0000256" key="1">
    <source>
        <dbReference type="ARBA" id="ARBA00004651"/>
    </source>
</evidence>
<feature type="transmembrane region" description="Helical" evidence="13">
    <location>
        <begin position="179"/>
        <end position="199"/>
    </location>
</feature>
<dbReference type="GO" id="GO:0015123">
    <property type="term" value="F:acetate transmembrane transporter activity"/>
    <property type="evidence" value="ECO:0007669"/>
    <property type="project" value="TreeGrafter"/>
</dbReference>
<dbReference type="CDD" id="cd11480">
    <property type="entry name" value="SLC5sbd_u4"/>
    <property type="match status" value="1"/>
</dbReference>
<keyword evidence="9" id="KW-0406">Ion transport</keyword>
<name>A0A0K6GTC6_9NEIS</name>
<comment type="subcellular location">
    <subcellularLocation>
        <location evidence="1">Cell membrane</location>
        <topology evidence="1">Multi-pass membrane protein</topology>
    </subcellularLocation>
</comment>
<evidence type="ECO:0000256" key="2">
    <source>
        <dbReference type="ARBA" id="ARBA00006434"/>
    </source>
</evidence>
<evidence type="ECO:0000256" key="7">
    <source>
        <dbReference type="ARBA" id="ARBA00022989"/>
    </source>
</evidence>
<evidence type="ECO:0000256" key="9">
    <source>
        <dbReference type="ARBA" id="ARBA00023065"/>
    </source>
</evidence>
<feature type="transmembrane region" description="Helical" evidence="13">
    <location>
        <begin position="46"/>
        <end position="66"/>
    </location>
</feature>
<keyword evidence="7 13" id="KW-1133">Transmembrane helix</keyword>
<keyword evidence="6" id="KW-0769">Symport</keyword>
<feature type="transmembrane region" description="Helical" evidence="13">
    <location>
        <begin position="373"/>
        <end position="393"/>
    </location>
</feature>
<comment type="similarity">
    <text evidence="2 12">Belongs to the sodium:solute symporter (SSF) (TC 2.A.21) family.</text>
</comment>
<evidence type="ECO:0000256" key="3">
    <source>
        <dbReference type="ARBA" id="ARBA00022448"/>
    </source>
</evidence>
<evidence type="ECO:0000256" key="6">
    <source>
        <dbReference type="ARBA" id="ARBA00022847"/>
    </source>
</evidence>
<dbReference type="InterPro" id="IPR038377">
    <property type="entry name" value="Na/Glc_symporter_sf"/>
</dbReference>
<reference evidence="16" key="1">
    <citation type="submission" date="2015-08" db="EMBL/GenBank/DDBJ databases">
        <authorList>
            <person name="Varghese N."/>
        </authorList>
    </citation>
    <scope>NUCLEOTIDE SEQUENCE [LARGE SCALE GENOMIC DNA]</scope>
    <source>
        <strain evidence="16">DSM 17901</strain>
    </source>
</reference>
<proteinExistence type="inferred from homology"/>
<keyword evidence="4" id="KW-1003">Cell membrane</keyword>
<dbReference type="InterPro" id="IPR018212">
    <property type="entry name" value="Na/solute_symporter_CS"/>
</dbReference>
<dbReference type="Proteomes" id="UP000243535">
    <property type="component" value="Unassembled WGS sequence"/>
</dbReference>
<feature type="transmembrane region" description="Helical" evidence="13">
    <location>
        <begin position="267"/>
        <end position="289"/>
    </location>
</feature>
<dbReference type="InterPro" id="IPR001734">
    <property type="entry name" value="Na/solute_symporter"/>
</dbReference>
<dbReference type="Gene3D" id="1.20.1730.10">
    <property type="entry name" value="Sodium/glucose cotransporter"/>
    <property type="match status" value="1"/>
</dbReference>
<evidence type="ECO:0000256" key="4">
    <source>
        <dbReference type="ARBA" id="ARBA00022475"/>
    </source>
</evidence>
<evidence type="ECO:0000313" key="16">
    <source>
        <dbReference type="Proteomes" id="UP000243535"/>
    </source>
</evidence>
<feature type="chain" id="PRO_5005503643" evidence="14">
    <location>
        <begin position="23"/>
        <end position="498"/>
    </location>
</feature>